<reference evidence="5 6" key="1">
    <citation type="journal article" date="2016" name="Nat. Commun.">
        <title>Thousands of microbial genomes shed light on interconnected biogeochemical processes in an aquifer system.</title>
        <authorList>
            <person name="Anantharaman K."/>
            <person name="Brown C.T."/>
            <person name="Hug L.A."/>
            <person name="Sharon I."/>
            <person name="Castelle C.J."/>
            <person name="Probst A.J."/>
            <person name="Thomas B.C."/>
            <person name="Singh A."/>
            <person name="Wilkins M.J."/>
            <person name="Karaoz U."/>
            <person name="Brodie E.L."/>
            <person name="Williams K.H."/>
            <person name="Hubbard S.S."/>
            <person name="Banfield J.F."/>
        </authorList>
    </citation>
    <scope>NUCLEOTIDE SEQUENCE [LARGE SCALE GENOMIC DNA]</scope>
</reference>
<dbReference type="GO" id="GO:0005737">
    <property type="term" value="C:cytoplasm"/>
    <property type="evidence" value="ECO:0007669"/>
    <property type="project" value="TreeGrafter"/>
</dbReference>
<evidence type="ECO:0000313" key="6">
    <source>
        <dbReference type="Proteomes" id="UP000177996"/>
    </source>
</evidence>
<organism evidence="5 6">
    <name type="scientific">Candidatus Lloydbacteria bacterium RIFCSPHIGHO2_02_FULL_50_13</name>
    <dbReference type="NCBI Taxonomy" id="1798661"/>
    <lineage>
        <taxon>Bacteria</taxon>
        <taxon>Candidatus Lloydiibacteriota</taxon>
    </lineage>
</organism>
<protein>
    <recommendedName>
        <fullName evidence="7">Arginase</fullName>
    </recommendedName>
</protein>
<dbReference type="GO" id="GO:0004053">
    <property type="term" value="F:arginase activity"/>
    <property type="evidence" value="ECO:0007669"/>
    <property type="project" value="TreeGrafter"/>
</dbReference>
<evidence type="ECO:0000313" key="5">
    <source>
        <dbReference type="EMBL" id="OGZ08239.1"/>
    </source>
</evidence>
<keyword evidence="1" id="KW-0479">Metal-binding</keyword>
<gene>
    <name evidence="5" type="ORF">A3D65_02705</name>
</gene>
<keyword evidence="2" id="KW-0378">Hydrolase</keyword>
<evidence type="ECO:0000256" key="4">
    <source>
        <dbReference type="PROSITE-ProRule" id="PRU00742"/>
    </source>
</evidence>
<evidence type="ECO:0000256" key="2">
    <source>
        <dbReference type="ARBA" id="ARBA00022801"/>
    </source>
</evidence>
<evidence type="ECO:0000256" key="3">
    <source>
        <dbReference type="ARBA" id="ARBA00023211"/>
    </source>
</evidence>
<dbReference type="STRING" id="1798661.A3D65_02705"/>
<dbReference type="Pfam" id="PF00491">
    <property type="entry name" value="Arginase"/>
    <property type="match status" value="1"/>
</dbReference>
<dbReference type="InterPro" id="IPR006035">
    <property type="entry name" value="Ureohydrolase"/>
</dbReference>
<sequence length="317" mass="34472">MIQLIDLIGVPSEAGGRNGTSGGPDILGPALESELRKKGFHASYWNVAQHAEFPEIFELNGKPRGKVYSKRQVAGVANLVHGHFLTSLRLGHLPVTIGGDHSVSIGPQRAACENARFEGKDVGLVWIDAHYDSHTDKTTHSHNANGMPLAIALGHGSSEFLPSYDQYDGKTWSRLPCPVFLPENVLHLGAGTTDCEREEKVFLDTLGVRTFSAKELNRNCFPAWTALKELSAKVSALSVSFDLDAIDKVSAPAVHLRSNGGLTRTGSLWLCGEIAKSGKLRTIDLVEYKPSAEEFDEDGVGRTIRLARDLLLRLLGR</sequence>
<dbReference type="GO" id="GO:0030145">
    <property type="term" value="F:manganese ion binding"/>
    <property type="evidence" value="ECO:0007669"/>
    <property type="project" value="TreeGrafter"/>
</dbReference>
<dbReference type="EMBL" id="MHLL01000039">
    <property type="protein sequence ID" value="OGZ08239.1"/>
    <property type="molecule type" value="Genomic_DNA"/>
</dbReference>
<accession>A0A1G2D3R1</accession>
<dbReference type="SUPFAM" id="SSF52768">
    <property type="entry name" value="Arginase/deacetylase"/>
    <property type="match status" value="1"/>
</dbReference>
<dbReference type="Gene3D" id="3.40.800.10">
    <property type="entry name" value="Ureohydrolase domain"/>
    <property type="match status" value="1"/>
</dbReference>
<dbReference type="Proteomes" id="UP000177996">
    <property type="component" value="Unassembled WGS sequence"/>
</dbReference>
<comment type="caution">
    <text evidence="5">The sequence shown here is derived from an EMBL/GenBank/DDBJ whole genome shotgun (WGS) entry which is preliminary data.</text>
</comment>
<dbReference type="PANTHER" id="PTHR43782:SF3">
    <property type="entry name" value="ARGINASE"/>
    <property type="match status" value="1"/>
</dbReference>
<keyword evidence="3" id="KW-0464">Manganese</keyword>
<name>A0A1G2D3R1_9BACT</name>
<dbReference type="PRINTS" id="PR00116">
    <property type="entry name" value="ARGINASE"/>
</dbReference>
<dbReference type="InterPro" id="IPR023696">
    <property type="entry name" value="Ureohydrolase_dom_sf"/>
</dbReference>
<dbReference type="PROSITE" id="PS51409">
    <property type="entry name" value="ARGINASE_2"/>
    <property type="match status" value="1"/>
</dbReference>
<evidence type="ECO:0000256" key="1">
    <source>
        <dbReference type="ARBA" id="ARBA00022723"/>
    </source>
</evidence>
<dbReference type="PANTHER" id="PTHR43782">
    <property type="entry name" value="ARGINASE"/>
    <property type="match status" value="1"/>
</dbReference>
<dbReference type="AlphaFoldDB" id="A0A1G2D3R1"/>
<comment type="similarity">
    <text evidence="4">Belongs to the arginase family.</text>
</comment>
<proteinExistence type="inferred from homology"/>
<evidence type="ECO:0008006" key="7">
    <source>
        <dbReference type="Google" id="ProtNLM"/>
    </source>
</evidence>